<proteinExistence type="predicted"/>
<reference evidence="1 2" key="1">
    <citation type="submission" date="2015-08" db="EMBL/GenBank/DDBJ databases">
        <title>Draft Genome Sequence of Vibrio splendidus UCD-SED7.</title>
        <authorList>
            <person name="Lee R.D."/>
            <person name="Lang J.M."/>
            <person name="Coil D.A."/>
            <person name="Jospin G."/>
            <person name="Eisen J.A."/>
        </authorList>
    </citation>
    <scope>NUCLEOTIDE SEQUENCE [LARGE SCALE GENOMIC DNA]</scope>
    <source>
        <strain evidence="1 2">UCD-SED7</strain>
    </source>
</reference>
<evidence type="ECO:0000313" key="1">
    <source>
        <dbReference type="EMBL" id="KPL93152.1"/>
    </source>
</evidence>
<dbReference type="Proteomes" id="UP000050463">
    <property type="component" value="Unassembled WGS sequence"/>
</dbReference>
<comment type="caution">
    <text evidence="1">The sequence shown here is derived from an EMBL/GenBank/DDBJ whole genome shotgun (WGS) entry which is preliminary data.</text>
</comment>
<dbReference type="InterPro" id="IPR029465">
    <property type="entry name" value="ATPgrasp_TupA"/>
</dbReference>
<dbReference type="AlphaFoldDB" id="A0A837NS93"/>
<protein>
    <submittedName>
        <fullName evidence="1">Uncharacterized protein</fullName>
    </submittedName>
</protein>
<gene>
    <name evidence="1" type="ORF">AN168_17795</name>
</gene>
<dbReference type="Pfam" id="PF14305">
    <property type="entry name" value="ATPgrasp_TupA"/>
    <property type="match status" value="1"/>
</dbReference>
<accession>A0A837NS93</accession>
<dbReference type="EMBL" id="LIZK01000008">
    <property type="protein sequence ID" value="KPL93152.1"/>
    <property type="molecule type" value="Genomic_DNA"/>
</dbReference>
<sequence>MYRERDFLKNHGYELNIKDPKTFSEKLYYRKYYGNFDNMALFADKYKVREYVAGKVGSEYLIPLLGAYKKFTHEDWCALPEKFVLKSNHGSGPNHLQIVTDKANEEVSSVVRKFEEALEESFGTVKQEPFYAKIDKIIIAEQYLESDALTPNDYKFHCFNNKMFIQVDSDRYEGHKRSIFDIEWNRMNFRLDSSFPEVGDCSPPQNLGQMVEIAKILSEDFDYVRVDLYNINGKIYFGELTQTHGNGTEDFKPTSVDREWGDYWKLDKENKNLYQTGIK</sequence>
<name>A0A837NS93_VIBSP</name>
<evidence type="ECO:0000313" key="2">
    <source>
        <dbReference type="Proteomes" id="UP000050463"/>
    </source>
</evidence>
<organism evidence="1 2">
    <name type="scientific">Vibrio splendidus</name>
    <dbReference type="NCBI Taxonomy" id="29497"/>
    <lineage>
        <taxon>Bacteria</taxon>
        <taxon>Pseudomonadati</taxon>
        <taxon>Pseudomonadota</taxon>
        <taxon>Gammaproteobacteria</taxon>
        <taxon>Vibrionales</taxon>
        <taxon>Vibrionaceae</taxon>
        <taxon>Vibrio</taxon>
    </lineage>
</organism>